<evidence type="ECO:0000256" key="1">
    <source>
        <dbReference type="SAM" id="Phobius"/>
    </source>
</evidence>
<dbReference type="GeneID" id="111245247"/>
<keyword evidence="1" id="KW-1133">Transmembrane helix</keyword>
<dbReference type="KEGG" id="vde:111245247"/>
<name>A0A7M7JNZ8_VARDE</name>
<sequence length="230" mass="26692">MQGDIYCTHIQFLFLRTNRPRNVKHESFLPSLTSSLAHEHCSNIVRGCTHLHFFLPFGQLLVAQRKSVRPLTQNAEPVVTLFVNKTAECFKCPGNSKALPQIACKGNQELCQKPSNSILKTTCILKEILPIPHFDCAFENQYGYVKTAGYELKFERFENNTRCILNDSYYVWYTMDFGRHDYWLILKSVNLGLTATAFTILLALCCYLHWNRRKPREERLMYTPSPRGPY</sequence>
<dbReference type="AlphaFoldDB" id="A0A7M7JNZ8"/>
<dbReference type="EnsemblMetazoa" id="XM_022793353">
    <property type="protein sequence ID" value="XP_022649088"/>
    <property type="gene ID" value="LOC111245247"/>
</dbReference>
<proteinExistence type="predicted"/>
<dbReference type="InParanoid" id="A0A7M7JNZ8"/>
<accession>A0A7M7JNZ8</accession>
<keyword evidence="1" id="KW-0812">Transmembrane</keyword>
<dbReference type="RefSeq" id="XP_022649088.1">
    <property type="nucleotide sequence ID" value="XM_022793353.1"/>
</dbReference>
<organism evidence="2 3">
    <name type="scientific">Varroa destructor</name>
    <name type="common">Honeybee mite</name>
    <dbReference type="NCBI Taxonomy" id="109461"/>
    <lineage>
        <taxon>Eukaryota</taxon>
        <taxon>Metazoa</taxon>
        <taxon>Ecdysozoa</taxon>
        <taxon>Arthropoda</taxon>
        <taxon>Chelicerata</taxon>
        <taxon>Arachnida</taxon>
        <taxon>Acari</taxon>
        <taxon>Parasitiformes</taxon>
        <taxon>Mesostigmata</taxon>
        <taxon>Gamasina</taxon>
        <taxon>Dermanyssoidea</taxon>
        <taxon>Varroidae</taxon>
        <taxon>Varroa</taxon>
    </lineage>
</organism>
<protein>
    <submittedName>
        <fullName evidence="2">Uncharacterized protein</fullName>
    </submittedName>
</protein>
<keyword evidence="1" id="KW-0472">Membrane</keyword>
<reference evidence="2" key="1">
    <citation type="submission" date="2021-01" db="UniProtKB">
        <authorList>
            <consortium name="EnsemblMetazoa"/>
        </authorList>
    </citation>
    <scope>IDENTIFICATION</scope>
</reference>
<feature type="transmembrane region" description="Helical" evidence="1">
    <location>
        <begin position="191"/>
        <end position="210"/>
    </location>
</feature>
<evidence type="ECO:0000313" key="3">
    <source>
        <dbReference type="Proteomes" id="UP000594260"/>
    </source>
</evidence>
<dbReference type="Proteomes" id="UP000594260">
    <property type="component" value="Unplaced"/>
</dbReference>
<keyword evidence="3" id="KW-1185">Reference proteome</keyword>
<evidence type="ECO:0000313" key="2">
    <source>
        <dbReference type="EnsemblMetazoa" id="XP_022649088"/>
    </source>
</evidence>